<proteinExistence type="predicted"/>
<reference evidence="3" key="1">
    <citation type="submission" date="2020-10" db="EMBL/GenBank/DDBJ databases">
        <authorList>
            <person name="Gilroy R."/>
        </authorList>
    </citation>
    <scope>NUCLEOTIDE SEQUENCE</scope>
    <source>
        <strain evidence="3">17113</strain>
    </source>
</reference>
<sequence length="100" mass="11013">MIERDFEALLHPIIDPLVEKPESLMIRALPGGTDRDVTVLIVAEDDDTARLIGKKGAVANALRAIVGIAGKADDSDQRIHLKFESFEDEKSKEEKEDDGN</sequence>
<dbReference type="InterPro" id="IPR020627">
    <property type="entry name" value="KhpA"/>
</dbReference>
<reference evidence="3" key="2">
    <citation type="journal article" date="2021" name="PeerJ">
        <title>Extensive microbial diversity within the chicken gut microbiome revealed by metagenomics and culture.</title>
        <authorList>
            <person name="Gilroy R."/>
            <person name="Ravi A."/>
            <person name="Getino M."/>
            <person name="Pursley I."/>
            <person name="Horton D.L."/>
            <person name="Alikhan N.F."/>
            <person name="Baker D."/>
            <person name="Gharbi K."/>
            <person name="Hall N."/>
            <person name="Watson M."/>
            <person name="Adriaenssens E.M."/>
            <person name="Foster-Nyarko E."/>
            <person name="Jarju S."/>
            <person name="Secka A."/>
            <person name="Antonio M."/>
            <person name="Oren A."/>
            <person name="Chaudhuri R.R."/>
            <person name="La Ragione R."/>
            <person name="Hildebrand F."/>
            <person name="Pallen M.J."/>
        </authorList>
    </citation>
    <scope>NUCLEOTIDE SEQUENCE</scope>
    <source>
        <strain evidence="3">17113</strain>
    </source>
</reference>
<evidence type="ECO:0000256" key="1">
    <source>
        <dbReference type="ARBA" id="ARBA00022490"/>
    </source>
</evidence>
<evidence type="ECO:0000313" key="4">
    <source>
        <dbReference type="Proteomes" id="UP000823634"/>
    </source>
</evidence>
<gene>
    <name evidence="3" type="ORF">IAC61_03045</name>
</gene>
<dbReference type="Proteomes" id="UP000823634">
    <property type="component" value="Unassembled WGS sequence"/>
</dbReference>
<organism evidence="3 4">
    <name type="scientific">Candidatus Alloenteromonas pullistercoris</name>
    <dbReference type="NCBI Taxonomy" id="2840785"/>
    <lineage>
        <taxon>Bacteria</taxon>
        <taxon>Bacillati</taxon>
        <taxon>Bacillota</taxon>
        <taxon>Bacillota incertae sedis</taxon>
        <taxon>Candidatus Alloenteromonas</taxon>
    </lineage>
</organism>
<dbReference type="EMBL" id="JADINA010000020">
    <property type="protein sequence ID" value="MBO8426279.1"/>
    <property type="molecule type" value="Genomic_DNA"/>
</dbReference>
<dbReference type="AlphaFoldDB" id="A0A9D9DEI9"/>
<dbReference type="Pfam" id="PF13083">
    <property type="entry name" value="KH_KhpA-B"/>
    <property type="match status" value="1"/>
</dbReference>
<comment type="caution">
    <text evidence="3">The sequence shown here is derived from an EMBL/GenBank/DDBJ whole genome shotgun (WGS) entry which is preliminary data.</text>
</comment>
<keyword evidence="1" id="KW-0963">Cytoplasm</keyword>
<dbReference type="PANTHER" id="PTHR34654">
    <property type="entry name" value="UPF0109 PROTEIN SCO5592"/>
    <property type="match status" value="1"/>
</dbReference>
<dbReference type="PANTHER" id="PTHR34654:SF1">
    <property type="entry name" value="RNA-BINDING PROTEIN KHPA"/>
    <property type="match status" value="1"/>
</dbReference>
<name>A0A9D9DEI9_9FIRM</name>
<evidence type="ECO:0000313" key="3">
    <source>
        <dbReference type="EMBL" id="MBO8426279.1"/>
    </source>
</evidence>
<accession>A0A9D9DEI9</accession>
<protein>
    <submittedName>
        <fullName evidence="3">KH domain-containing protein</fullName>
    </submittedName>
</protein>
<evidence type="ECO:0000256" key="2">
    <source>
        <dbReference type="ARBA" id="ARBA00022884"/>
    </source>
</evidence>
<dbReference type="GO" id="GO:0003723">
    <property type="term" value="F:RNA binding"/>
    <property type="evidence" value="ECO:0007669"/>
    <property type="project" value="UniProtKB-KW"/>
</dbReference>
<keyword evidence="2" id="KW-0694">RNA-binding</keyword>